<dbReference type="Gene3D" id="1.10.150.700">
    <property type="entry name" value="PolC, middle finger domain"/>
    <property type="match status" value="2"/>
</dbReference>
<dbReference type="Pfam" id="PF02811">
    <property type="entry name" value="PHP"/>
    <property type="match status" value="1"/>
</dbReference>
<evidence type="ECO:0000256" key="5">
    <source>
        <dbReference type="ARBA" id="ARBA00022705"/>
    </source>
</evidence>
<dbReference type="CDD" id="cd07435">
    <property type="entry name" value="PHP_PolIIIA_POLC"/>
    <property type="match status" value="1"/>
</dbReference>
<proteinExistence type="inferred from homology"/>
<dbReference type="EMBL" id="CP024965">
    <property type="protein sequence ID" value="ATZ18685.1"/>
    <property type="molecule type" value="Genomic_DNA"/>
</dbReference>
<dbReference type="KEGG" id="esx:ESOMN_v1c03030"/>
<feature type="domain" description="Polymerase/histidinol phosphatase N-terminal" evidence="13">
    <location>
        <begin position="348"/>
        <end position="425"/>
    </location>
</feature>
<dbReference type="InterPro" id="IPR044923">
    <property type="entry name" value="PolC_middle_finger_sf"/>
</dbReference>
<dbReference type="InterPro" id="IPR012337">
    <property type="entry name" value="RNaseH-like_sf"/>
</dbReference>
<dbReference type="EC" id="2.7.7.7" evidence="11"/>
<dbReference type="GO" id="GO:0005737">
    <property type="term" value="C:cytoplasm"/>
    <property type="evidence" value="ECO:0007669"/>
    <property type="project" value="UniProtKB-SubCell"/>
</dbReference>
<evidence type="ECO:0000256" key="11">
    <source>
        <dbReference type="HAMAP-Rule" id="MF_00356"/>
    </source>
</evidence>
<evidence type="ECO:0000313" key="14">
    <source>
        <dbReference type="EMBL" id="ATZ18685.1"/>
    </source>
</evidence>
<evidence type="ECO:0000256" key="2">
    <source>
        <dbReference type="ARBA" id="ARBA00022490"/>
    </source>
</evidence>
<evidence type="ECO:0000256" key="10">
    <source>
        <dbReference type="ARBA" id="ARBA00049244"/>
    </source>
</evidence>
<dbReference type="InterPro" id="IPR029460">
    <property type="entry name" value="DNAPol_HHH"/>
</dbReference>
<dbReference type="InterPro" id="IPR003141">
    <property type="entry name" value="Pol/His_phosphatase_N"/>
</dbReference>
<evidence type="ECO:0000256" key="9">
    <source>
        <dbReference type="ARBA" id="ARBA00022932"/>
    </source>
</evidence>
<dbReference type="InterPro" id="IPR011708">
    <property type="entry name" value="DNA_pol3_alpha_NTPase_dom"/>
</dbReference>
<evidence type="ECO:0000313" key="15">
    <source>
        <dbReference type="Proteomes" id="UP000232230"/>
    </source>
</evidence>
<dbReference type="PANTHER" id="PTHR32294">
    <property type="entry name" value="DNA POLYMERASE III SUBUNIT ALPHA"/>
    <property type="match status" value="1"/>
</dbReference>
<dbReference type="InterPro" id="IPR006308">
    <property type="entry name" value="Pol_III_a_PolC-type_gram_pos"/>
</dbReference>
<feature type="domain" description="Exonuclease" evidence="12">
    <location>
        <begin position="443"/>
        <end position="612"/>
    </location>
</feature>
<dbReference type="GO" id="GO:0003677">
    <property type="term" value="F:DNA binding"/>
    <property type="evidence" value="ECO:0007669"/>
    <property type="project" value="UniProtKB-UniRule"/>
</dbReference>
<comment type="catalytic activity">
    <reaction evidence="10 11">
        <text>DNA(n) + a 2'-deoxyribonucleoside 5'-triphosphate = DNA(n+1) + diphosphate</text>
        <dbReference type="Rhea" id="RHEA:22508"/>
        <dbReference type="Rhea" id="RHEA-COMP:17339"/>
        <dbReference type="Rhea" id="RHEA-COMP:17340"/>
        <dbReference type="ChEBI" id="CHEBI:33019"/>
        <dbReference type="ChEBI" id="CHEBI:61560"/>
        <dbReference type="ChEBI" id="CHEBI:173112"/>
        <dbReference type="EC" id="2.7.7.7"/>
    </reaction>
</comment>
<dbReference type="SMART" id="SM00479">
    <property type="entry name" value="EXOIII"/>
    <property type="match status" value="1"/>
</dbReference>
<dbReference type="Gene3D" id="2.40.50.140">
    <property type="entry name" value="Nucleic acid-binding proteins"/>
    <property type="match status" value="1"/>
</dbReference>
<keyword evidence="8 11" id="KW-0269">Exonuclease</keyword>
<dbReference type="NCBIfam" id="NF001688">
    <property type="entry name" value="PRK00448.1"/>
    <property type="match status" value="1"/>
</dbReference>
<dbReference type="InterPro" id="IPR036397">
    <property type="entry name" value="RNaseH_sf"/>
</dbReference>
<dbReference type="HAMAP" id="MF_00356">
    <property type="entry name" value="DNApol_PolC"/>
    <property type="match status" value="1"/>
</dbReference>
<dbReference type="Gene3D" id="3.20.20.140">
    <property type="entry name" value="Metal-dependent hydrolases"/>
    <property type="match status" value="2"/>
</dbReference>
<protein>
    <recommendedName>
        <fullName evidence="11">DNA polymerase III PolC-type</fullName>
        <shortName evidence="11">PolIII</shortName>
        <ecNumber evidence="11">2.7.7.7</ecNumber>
    </recommendedName>
</protein>
<dbReference type="Pfam" id="PF00929">
    <property type="entry name" value="RNase_T"/>
    <property type="match status" value="1"/>
</dbReference>
<dbReference type="SUPFAM" id="SSF53098">
    <property type="entry name" value="Ribonuclease H-like"/>
    <property type="match status" value="1"/>
</dbReference>
<comment type="function">
    <text evidence="1 11">Required for replicative DNA synthesis. This DNA polymerase also exhibits 3' to 5' exonuclease activity.</text>
</comment>
<evidence type="ECO:0000256" key="1">
    <source>
        <dbReference type="ARBA" id="ARBA00003452"/>
    </source>
</evidence>
<dbReference type="InterPro" id="IPR013520">
    <property type="entry name" value="Ribonucl_H"/>
</dbReference>
<evidence type="ECO:0000256" key="8">
    <source>
        <dbReference type="ARBA" id="ARBA00022839"/>
    </source>
</evidence>
<dbReference type="GO" id="GO:0006261">
    <property type="term" value="P:DNA-templated DNA replication"/>
    <property type="evidence" value="ECO:0007669"/>
    <property type="project" value="UniProtKB-UniRule"/>
</dbReference>
<keyword evidence="4 11" id="KW-0548">Nucleotidyltransferase</keyword>
<dbReference type="Gene3D" id="3.30.420.10">
    <property type="entry name" value="Ribonuclease H-like superfamily/Ribonuclease H"/>
    <property type="match status" value="1"/>
</dbReference>
<dbReference type="InterPro" id="IPR012340">
    <property type="entry name" value="NA-bd_OB-fold"/>
</dbReference>
<gene>
    <name evidence="11 14" type="primary">polC</name>
    <name evidence="14" type="ORF">ESOMN_v1c03030</name>
</gene>
<dbReference type="InterPro" id="IPR004805">
    <property type="entry name" value="DnaE2/DnaE/PolC"/>
</dbReference>
<dbReference type="CDD" id="cd04484">
    <property type="entry name" value="polC_OBF"/>
    <property type="match status" value="1"/>
</dbReference>
<keyword evidence="15" id="KW-1185">Reference proteome</keyword>
<dbReference type="PANTHER" id="PTHR32294:SF5">
    <property type="entry name" value="DNA POLYMERASE III POLC-TYPE"/>
    <property type="match status" value="1"/>
</dbReference>
<keyword evidence="2 11" id="KW-0963">Cytoplasm</keyword>
<dbReference type="InterPro" id="IPR040982">
    <property type="entry name" value="DNA_pol3_finger"/>
</dbReference>
<keyword evidence="3 11" id="KW-0808">Transferase</keyword>
<evidence type="ECO:0000259" key="12">
    <source>
        <dbReference type="SMART" id="SM00479"/>
    </source>
</evidence>
<dbReference type="FunFam" id="3.30.420.10:FF:000045">
    <property type="entry name" value="3'-5' exonuclease DinG"/>
    <property type="match status" value="1"/>
</dbReference>
<evidence type="ECO:0000256" key="3">
    <source>
        <dbReference type="ARBA" id="ARBA00022679"/>
    </source>
</evidence>
<dbReference type="CDD" id="cd06127">
    <property type="entry name" value="DEDDh"/>
    <property type="match status" value="1"/>
</dbReference>
<dbReference type="InterPro" id="IPR006054">
    <property type="entry name" value="DnaQ"/>
</dbReference>
<dbReference type="Pfam" id="PF17657">
    <property type="entry name" value="DNA_pol3_finger"/>
    <property type="match status" value="1"/>
</dbReference>
<keyword evidence="6 11" id="KW-0540">Nuclease</keyword>
<dbReference type="Pfam" id="PF07733">
    <property type="entry name" value="DNA_pol3_alpha"/>
    <property type="match status" value="2"/>
</dbReference>
<evidence type="ECO:0000256" key="6">
    <source>
        <dbReference type="ARBA" id="ARBA00022722"/>
    </source>
</evidence>
<evidence type="ECO:0000259" key="13">
    <source>
        <dbReference type="SMART" id="SM00481"/>
    </source>
</evidence>
<name>A0A2K8NXX6_9MOLU</name>
<evidence type="ECO:0000256" key="7">
    <source>
        <dbReference type="ARBA" id="ARBA00022801"/>
    </source>
</evidence>
<evidence type="ECO:0000256" key="4">
    <source>
        <dbReference type="ARBA" id="ARBA00022695"/>
    </source>
</evidence>
<dbReference type="Gene3D" id="3.30.1900.20">
    <property type="match status" value="2"/>
</dbReference>
<dbReference type="InterPro" id="IPR004013">
    <property type="entry name" value="PHP_dom"/>
</dbReference>
<dbReference type="NCBIfam" id="TIGR00573">
    <property type="entry name" value="dnaq"/>
    <property type="match status" value="1"/>
</dbReference>
<organism evidence="14 15">
    <name type="scientific">Williamsoniiplasma somnilux</name>
    <dbReference type="NCBI Taxonomy" id="215578"/>
    <lineage>
        <taxon>Bacteria</taxon>
        <taxon>Bacillati</taxon>
        <taxon>Mycoplasmatota</taxon>
        <taxon>Mollicutes</taxon>
        <taxon>Entomoplasmatales</taxon>
        <taxon>Williamsoniiplasma</taxon>
    </lineage>
</organism>
<dbReference type="GO" id="GO:0003887">
    <property type="term" value="F:DNA-directed DNA polymerase activity"/>
    <property type="evidence" value="ECO:0007669"/>
    <property type="project" value="UniProtKB-UniRule"/>
</dbReference>
<dbReference type="SMART" id="SM00481">
    <property type="entry name" value="POLIIIAc"/>
    <property type="match status" value="1"/>
</dbReference>
<keyword evidence="5 11" id="KW-0235">DNA replication</keyword>
<keyword evidence="9 11" id="KW-0239">DNA-directed DNA polymerase</keyword>
<sequence>MKKEIKNIFQNFNIQIDEEDLVFFDDMEIVDELIVSQEKRKCYLKLATPNFLPIRFIKILNEGFANNQNLKTKITIDVKYQMLDEELVHDYIDFIKKFKSQKKGGAWNFIDNTKIHLSIDEGIIKLNVDSNSQKNDLEKELSYLKAKMQQYGFKNLQYTVDVIDSGEDELFKKELHYQQLLEQQVAINSKTELQVQEKRTSYTPHPNNNFRRTTKMDEPSYEKLIDIEDDAQNIVIHAMIMNLEVKNSKTGRKIYSFAVTDNTSSIKATYFGKDQGMCLLDPLTEDEKNADNAKEMFEERIKVGDWIALKGKTGFNQYEGETTFTVDSFQKIERKIATREDHAPIKRVELHNHTKMSVMDGVSHVKDYIKRADSWNWNAIAITDHTNVQSFPDAFLAIKEVNKKRKEKDQNPLKLIYGCELTMLLDELWYVKNPKGKKLRESKFVIFDLETTGLSPEFDEIIEFGAVIYDYKTGNRVRKDILIKPKTVLKTFTKELTHISDEMLEDKPGIEIAFKEIYEIIKDAILVAHNANFDFNFLQSFAKKLGYPELTNTVVDTLSIARAMYPKLKNFRLGTVAKKTGIIYDEKIAHRADYDADILTDVYEHMWHDAKMNIELNTDEDWNKVHVENKAENMNFVRTRGFHTTVIAKNQIGLKDLYKIISHTHTESMLGSPKIFQSKLTEFRNNDNILIGTSCVNGEIFDLARTNTYDVLKEKIKFYDYVEIQPLSVFKNLLQNDTLDEFELKRTIKIIIKAAKENNKLIVASSDAHYVDPELKLIREIYINAKGLGGENHPLFDFKNRVKDFPEQHLRTTSEMLEEFSWLEDEEFVNEIVIKNSNLIAEMVDNDIQALKTGTYDPKIDNVNELLRNKCYEKAHQLYGESLPKIVFDRLERELNSITKHGFGVIYWISHKLVEKSLTDGYLVGSRGSVGSSFVATMSSITEVNPLKAHYLCPNCKFSDFDTDPQFRCGYDLPKRKCPECDNPLIGEGHDIPFETFLGFDGDKVPDIDLNFSGEYQPIAHNFTKQMFGQNNAFRAGTISTVANKTAFGYVRGYFESHFDYGNQPRKVEIERIAGLAEGVKRTTGQHPGGIIILPQEFEIEDFTPVNYPADKPDSTWKTTHFDFSSIHDNLLKMDILGHVDPTALKMLKDLTGVDPITIPTNDEKVYSLFGGLDVLGIKPEDINNETTGALGIPEFGTQFVRSMLKETKPKTFADLVQISGLSHGTDVWINNAQTLISQNLASISTVIGCRDDIMVYLMNMGLEPGDAFAIMESVRKGKGLKNNWINLMKSKNVPDWYIDSCLKIKYMFPKAHATAYVLMAYRVAWYKVHYPIEYYTTYFTTRSDFFDLEVTLKGYDAILQKLNEHQTKVNQKIATAKEIGLMTTYEVQLEMLSRGIKIKNIDFNKSLGNKFLIEIDGKTGQKVIYPPFVVIDSLGEAGQQSIINARSVKQFSSLSDLKTRTQVTQTQLKTFENLGITDSLSNDEQLTFEF</sequence>
<accession>A0A2K8NXX6</accession>
<dbReference type="Proteomes" id="UP000232230">
    <property type="component" value="Chromosome"/>
</dbReference>
<keyword evidence="7 11" id="KW-0378">Hydrolase</keyword>
<dbReference type="RefSeq" id="WP_024863208.1">
    <property type="nucleotide sequence ID" value="NZ_CP024965.1"/>
</dbReference>
<reference evidence="14 15" key="1">
    <citation type="submission" date="2017-11" db="EMBL/GenBank/DDBJ databases">
        <title>Genome sequence of Entomoplasma somnilux PYAN-1 (ATCC 49194).</title>
        <authorList>
            <person name="Lo W.-S."/>
            <person name="Gasparich G.E."/>
            <person name="Kuo C.-H."/>
        </authorList>
    </citation>
    <scope>NUCLEOTIDE SEQUENCE [LARGE SCALE GENOMIC DNA]</scope>
    <source>
        <strain evidence="14 15">PYAN-1</strain>
    </source>
</reference>
<dbReference type="Gene3D" id="1.10.150.870">
    <property type="match status" value="1"/>
</dbReference>
<comment type="subcellular location">
    <subcellularLocation>
        <location evidence="11">Cytoplasm</location>
    </subcellularLocation>
</comment>
<comment type="similarity">
    <text evidence="11">Belongs to the DNA polymerase type-C family. PolC subfamily.</text>
</comment>
<dbReference type="GO" id="GO:0008408">
    <property type="term" value="F:3'-5' exonuclease activity"/>
    <property type="evidence" value="ECO:0007669"/>
    <property type="project" value="UniProtKB-UniRule"/>
</dbReference>
<dbReference type="NCBIfam" id="TIGR01405">
    <property type="entry name" value="polC_Gram_pos"/>
    <property type="match status" value="1"/>
</dbReference>
<dbReference type="Pfam" id="PF14579">
    <property type="entry name" value="HHH_6"/>
    <property type="match status" value="1"/>
</dbReference>